<accession>A0A6M4PNK1</accession>
<organism evidence="1 2">
    <name type="scientific">Streptomyces argyrophylli</name>
    <dbReference type="NCBI Taxonomy" id="2726118"/>
    <lineage>
        <taxon>Bacteria</taxon>
        <taxon>Bacillati</taxon>
        <taxon>Actinomycetota</taxon>
        <taxon>Actinomycetes</taxon>
        <taxon>Kitasatosporales</taxon>
        <taxon>Streptomycetaceae</taxon>
        <taxon>Streptomyces</taxon>
    </lineage>
</organism>
<name>A0A6M4PNK1_9ACTN</name>
<sequence length="152" mass="16565">MPKSEIPQDERKPEWRDVLERCGLQVVEEAVRSGPPVRSALYAVTGVEVEPVATIPASSPGATAALDETWHLHASSVSLYDDKGEFLILPPVPGGSEIGWVRVRDSVGTHLPSRIAEVTGSPEFVTVSTDGRHLCAASVEEYDYWVVLHEFS</sequence>
<proteinExistence type="predicted"/>
<evidence type="ECO:0000313" key="2">
    <source>
        <dbReference type="Proteomes" id="UP000502641"/>
    </source>
</evidence>
<evidence type="ECO:0000313" key="1">
    <source>
        <dbReference type="EMBL" id="QJS12227.1"/>
    </source>
</evidence>
<dbReference type="Proteomes" id="UP000502641">
    <property type="component" value="Chromosome"/>
</dbReference>
<dbReference type="AlphaFoldDB" id="A0A6M4PNK1"/>
<dbReference type="EMBL" id="CP053189">
    <property type="protein sequence ID" value="QJS12227.1"/>
    <property type="molecule type" value="Genomic_DNA"/>
</dbReference>
<gene>
    <name evidence="1" type="ORF">HKX69_24325</name>
</gene>
<keyword evidence="2" id="KW-1185">Reference proteome</keyword>
<protein>
    <submittedName>
        <fullName evidence="1">Uncharacterized protein</fullName>
    </submittedName>
</protein>
<dbReference type="RefSeq" id="WP_171156786.1">
    <property type="nucleotide sequence ID" value="NZ_CP053189.1"/>
</dbReference>
<reference evidence="1 2" key="1">
    <citation type="submission" date="2020-05" db="EMBL/GenBank/DDBJ databases">
        <authorList>
            <person name="Li K."/>
        </authorList>
    </citation>
    <scope>NUCLEOTIDE SEQUENCE [LARGE SCALE GENOMIC DNA]</scope>
    <source>
        <strain evidence="2">jing01</strain>
    </source>
</reference>
<dbReference type="KEGG" id="sarg:HKX69_24325"/>